<proteinExistence type="predicted"/>
<keyword evidence="2" id="KW-1185">Reference proteome</keyword>
<name>A0AAV7N771_PLEWA</name>
<dbReference type="Proteomes" id="UP001066276">
    <property type="component" value="Chromosome 9"/>
</dbReference>
<organism evidence="1 2">
    <name type="scientific">Pleurodeles waltl</name>
    <name type="common">Iberian ribbed newt</name>
    <dbReference type="NCBI Taxonomy" id="8319"/>
    <lineage>
        <taxon>Eukaryota</taxon>
        <taxon>Metazoa</taxon>
        <taxon>Chordata</taxon>
        <taxon>Craniata</taxon>
        <taxon>Vertebrata</taxon>
        <taxon>Euteleostomi</taxon>
        <taxon>Amphibia</taxon>
        <taxon>Batrachia</taxon>
        <taxon>Caudata</taxon>
        <taxon>Salamandroidea</taxon>
        <taxon>Salamandridae</taxon>
        <taxon>Pleurodelinae</taxon>
        <taxon>Pleurodeles</taxon>
    </lineage>
</organism>
<accession>A0AAV7N771</accession>
<evidence type="ECO:0000313" key="1">
    <source>
        <dbReference type="EMBL" id="KAJ1110387.1"/>
    </source>
</evidence>
<gene>
    <name evidence="1" type="ORF">NDU88_007739</name>
</gene>
<protein>
    <submittedName>
        <fullName evidence="1">Uncharacterized protein</fullName>
    </submittedName>
</protein>
<dbReference type="AlphaFoldDB" id="A0AAV7N771"/>
<sequence length="160" mass="17555">MCRLTVCGLARSGYRSCGAIGWFRAILELRRCRSVVACVPLWGNGGSISIVASVTTAPVAVSEQEGEGGLEARGGSAGRHMEPQQDVGEAWKILQVLQVPPGRGRQRKVGFLQRCREKSTFTEVCVTRGENGDYRALVGEVAKTSWNRTLRMDFCQHRTN</sequence>
<dbReference type="EMBL" id="JANPWB010000013">
    <property type="protein sequence ID" value="KAJ1110387.1"/>
    <property type="molecule type" value="Genomic_DNA"/>
</dbReference>
<comment type="caution">
    <text evidence="1">The sequence shown here is derived from an EMBL/GenBank/DDBJ whole genome shotgun (WGS) entry which is preliminary data.</text>
</comment>
<reference evidence="1" key="1">
    <citation type="journal article" date="2022" name="bioRxiv">
        <title>Sequencing and chromosome-scale assembly of the giantPleurodeles waltlgenome.</title>
        <authorList>
            <person name="Brown T."/>
            <person name="Elewa A."/>
            <person name="Iarovenko S."/>
            <person name="Subramanian E."/>
            <person name="Araus A.J."/>
            <person name="Petzold A."/>
            <person name="Susuki M."/>
            <person name="Suzuki K.-i.T."/>
            <person name="Hayashi T."/>
            <person name="Toyoda A."/>
            <person name="Oliveira C."/>
            <person name="Osipova E."/>
            <person name="Leigh N.D."/>
            <person name="Simon A."/>
            <person name="Yun M.H."/>
        </authorList>
    </citation>
    <scope>NUCLEOTIDE SEQUENCE</scope>
    <source>
        <strain evidence="1">20211129_DDA</strain>
        <tissue evidence="1">Liver</tissue>
    </source>
</reference>
<evidence type="ECO:0000313" key="2">
    <source>
        <dbReference type="Proteomes" id="UP001066276"/>
    </source>
</evidence>